<dbReference type="Pfam" id="PF00307">
    <property type="entry name" value="CH"/>
    <property type="match status" value="2"/>
</dbReference>
<proteinExistence type="predicted"/>
<dbReference type="InterPro" id="IPR001589">
    <property type="entry name" value="Actinin_actin-bd_CS"/>
</dbReference>
<keyword evidence="2" id="KW-0009">Actin-binding</keyword>
<dbReference type="SMART" id="SM00033">
    <property type="entry name" value="CH"/>
    <property type="match status" value="2"/>
</dbReference>
<dbReference type="GO" id="GO:0003779">
    <property type="term" value="F:actin binding"/>
    <property type="evidence" value="ECO:0007669"/>
    <property type="project" value="UniProtKB-KW"/>
</dbReference>
<reference evidence="6" key="1">
    <citation type="submission" date="2022-11" db="UniProtKB">
        <authorList>
            <consortium name="WormBaseParasite"/>
        </authorList>
    </citation>
    <scope>IDENTIFICATION</scope>
</reference>
<dbReference type="SUPFAM" id="SSF47576">
    <property type="entry name" value="Calponin-homology domain, CH-domain"/>
    <property type="match status" value="1"/>
</dbReference>
<organism evidence="5 6">
    <name type="scientific">Globodera rostochiensis</name>
    <name type="common">Golden nematode worm</name>
    <name type="synonym">Heterodera rostochiensis</name>
    <dbReference type="NCBI Taxonomy" id="31243"/>
    <lineage>
        <taxon>Eukaryota</taxon>
        <taxon>Metazoa</taxon>
        <taxon>Ecdysozoa</taxon>
        <taxon>Nematoda</taxon>
        <taxon>Chromadorea</taxon>
        <taxon>Rhabditida</taxon>
        <taxon>Tylenchina</taxon>
        <taxon>Tylenchomorpha</taxon>
        <taxon>Tylenchoidea</taxon>
        <taxon>Heteroderidae</taxon>
        <taxon>Heteroderinae</taxon>
        <taxon>Globodera</taxon>
    </lineage>
</organism>
<dbReference type="InterPro" id="IPR036872">
    <property type="entry name" value="CH_dom_sf"/>
</dbReference>
<dbReference type="AlphaFoldDB" id="A0A914HKK2"/>
<dbReference type="Proteomes" id="UP000887572">
    <property type="component" value="Unplaced"/>
</dbReference>
<dbReference type="FunFam" id="1.10.418.10:FF:000004">
    <property type="entry name" value="Spectrin beta chain"/>
    <property type="match status" value="1"/>
</dbReference>
<protein>
    <submittedName>
        <fullName evidence="6">Calponin-homology (CH) domain-containing protein</fullName>
    </submittedName>
</protein>
<dbReference type="InterPro" id="IPR001715">
    <property type="entry name" value="CH_dom"/>
</dbReference>
<dbReference type="Gene3D" id="1.20.58.60">
    <property type="match status" value="1"/>
</dbReference>
<keyword evidence="1" id="KW-0677">Repeat</keyword>
<evidence type="ECO:0000313" key="6">
    <source>
        <dbReference type="WBParaSite" id="Gr19_v10_g17726.t1"/>
    </source>
</evidence>
<sequence length="526" mass="60162">MLLSLHFSPHSFLLSSFSTLTPSEQRCGAASGVRVSDARATAQLIDQLDQHILNADSISDRRAKKCHRPMENGAHTNAGGEYGDEYDDNSSSKLFERHRIKALADERENVQKKTFTKWVNSHLIRVNCKIQDLYVDLRDGKMLIKLLEVLSGDRLPRPTRGKMRIHCLENLGSQDIVDGAPRLTLGLVWTVILRFQIQDITFEDVDNQETRSAKEALLLWCQMKTAGYRNVNVRNFTSSWRDGLAFNALIHKHRSDLVEYDGLQKSNALHNLNNAFDVAEKQLGREIDHNLRGHLLPLLQQAETRGHPRQTNWQSDRELMENGALVEKYEQLSSALLEWIRAKIGELNDRQFANSLRAVQQQLTGFNVYRMEEKPPRFQEKGELEMLLFSLLSRMRANNQRAFLPREGRTISWNNWAPDSTRRPACARRGWGRTSGWSARTISARTWPAWRRPTRSTRPSRRREDGPDGTGYKPVEPEVVLERIATKNCSNLPHAVKQTLRPTSGCASSTGTSPTWTRTFGNRNKF</sequence>
<evidence type="ECO:0000256" key="1">
    <source>
        <dbReference type="ARBA" id="ARBA00022737"/>
    </source>
</evidence>
<feature type="compositionally biased region" description="Basic residues" evidence="3">
    <location>
        <begin position="452"/>
        <end position="461"/>
    </location>
</feature>
<evidence type="ECO:0000259" key="4">
    <source>
        <dbReference type="PROSITE" id="PS50021"/>
    </source>
</evidence>
<dbReference type="PROSITE" id="PS00019">
    <property type="entry name" value="ACTININ_1"/>
    <property type="match status" value="1"/>
</dbReference>
<dbReference type="PROSITE" id="PS00020">
    <property type="entry name" value="ACTININ_2"/>
    <property type="match status" value="1"/>
</dbReference>
<evidence type="ECO:0000313" key="5">
    <source>
        <dbReference type="Proteomes" id="UP000887572"/>
    </source>
</evidence>
<dbReference type="Gene3D" id="1.10.418.10">
    <property type="entry name" value="Calponin-like domain"/>
    <property type="match status" value="3"/>
</dbReference>
<dbReference type="PANTHER" id="PTHR11915">
    <property type="entry name" value="SPECTRIN/FILAMIN RELATED CYTOSKELETAL PROTEIN"/>
    <property type="match status" value="1"/>
</dbReference>
<dbReference type="PROSITE" id="PS50021">
    <property type="entry name" value="CH"/>
    <property type="match status" value="1"/>
</dbReference>
<evidence type="ECO:0000256" key="2">
    <source>
        <dbReference type="ARBA" id="ARBA00023203"/>
    </source>
</evidence>
<dbReference type="WBParaSite" id="Gr19_v10_g17726.t1">
    <property type="protein sequence ID" value="Gr19_v10_g17726.t1"/>
    <property type="gene ID" value="Gr19_v10_g17726"/>
</dbReference>
<feature type="region of interest" description="Disordered" evidence="3">
    <location>
        <begin position="449"/>
        <end position="474"/>
    </location>
</feature>
<name>A0A914HKK2_GLORO</name>
<feature type="domain" description="Calponin-homology (CH)" evidence="4">
    <location>
        <begin position="211"/>
        <end position="324"/>
    </location>
</feature>
<accession>A0A914HKK2</accession>
<keyword evidence="5" id="KW-1185">Reference proteome</keyword>
<dbReference type="SUPFAM" id="SSF46966">
    <property type="entry name" value="Spectrin repeat"/>
    <property type="match status" value="1"/>
</dbReference>
<evidence type="ECO:0000256" key="3">
    <source>
        <dbReference type="SAM" id="MobiDB-lite"/>
    </source>
</evidence>
<feature type="region of interest" description="Disordered" evidence="3">
    <location>
        <begin position="501"/>
        <end position="526"/>
    </location>
</feature>